<evidence type="ECO:0000313" key="5">
    <source>
        <dbReference type="Proteomes" id="UP000260828"/>
    </source>
</evidence>
<accession>A0A174TZH6</accession>
<evidence type="ECO:0000313" key="1">
    <source>
        <dbReference type="EMBL" id="CUQ12189.1"/>
    </source>
</evidence>
<evidence type="ECO:0000313" key="6">
    <source>
        <dbReference type="Proteomes" id="UP000462501"/>
    </source>
</evidence>
<dbReference type="Proteomes" id="UP000462501">
    <property type="component" value="Unassembled WGS sequence"/>
</dbReference>
<protein>
    <submittedName>
        <fullName evidence="1">Uncharacterized protein</fullName>
    </submittedName>
</protein>
<name>A0A174TZH6_9FIRM</name>
<organism evidence="1 4">
    <name type="scientific">Anaerotruncus colihominis</name>
    <dbReference type="NCBI Taxonomy" id="169435"/>
    <lineage>
        <taxon>Bacteria</taxon>
        <taxon>Bacillati</taxon>
        <taxon>Bacillota</taxon>
        <taxon>Clostridia</taxon>
        <taxon>Eubacteriales</taxon>
        <taxon>Oscillospiraceae</taxon>
        <taxon>Anaerotruncus</taxon>
    </lineage>
</organism>
<reference evidence="2 6" key="3">
    <citation type="submission" date="2019-06" db="EMBL/GenBank/DDBJ databases">
        <title>Draft genome sequences of 15 bacterial species constituting the stable defined intestinal microbiota of the GM15 gnotobiotic mouse model.</title>
        <authorList>
            <person name="Elie C."/>
            <person name="Mathieu A."/>
            <person name="Saliou A."/>
            <person name="Darnaud M."/>
            <person name="Leulier F."/>
            <person name="Tamellini A."/>
        </authorList>
    </citation>
    <scope>NUCLEOTIDE SEQUENCE [LARGE SCALE GENOMIC DNA]</scope>
    <source>
        <strain evidence="2 6">JM4-15</strain>
    </source>
</reference>
<evidence type="ECO:0000313" key="3">
    <source>
        <dbReference type="EMBL" id="RGE66645.1"/>
    </source>
</evidence>
<dbReference type="AlphaFoldDB" id="A0A174TZH6"/>
<dbReference type="EMBL" id="QVME01000007">
    <property type="protein sequence ID" value="RGE66645.1"/>
    <property type="molecule type" value="Genomic_DNA"/>
</dbReference>
<dbReference type="EMBL" id="VIQT01000020">
    <property type="protein sequence ID" value="NDO40316.1"/>
    <property type="molecule type" value="Genomic_DNA"/>
</dbReference>
<evidence type="ECO:0000313" key="4">
    <source>
        <dbReference type="Proteomes" id="UP000095765"/>
    </source>
</evidence>
<dbReference type="Proteomes" id="UP000095765">
    <property type="component" value="Unassembled WGS sequence"/>
</dbReference>
<dbReference type="Proteomes" id="UP000260828">
    <property type="component" value="Unassembled WGS sequence"/>
</dbReference>
<dbReference type="EMBL" id="CZBE01000027">
    <property type="protein sequence ID" value="CUQ12189.1"/>
    <property type="molecule type" value="Genomic_DNA"/>
</dbReference>
<dbReference type="RefSeq" id="WP_006873557.1">
    <property type="nucleotide sequence ID" value="NZ_CABIWA010000020.1"/>
</dbReference>
<gene>
    <name evidence="3" type="ORF">DXC40_12780</name>
    <name evidence="1" type="ORF">ERS852551_03201</name>
    <name evidence="2" type="ORF">FMM72_13960</name>
</gene>
<sequence>MPFYCSEGELSLRDKLMTAVVDSNLSYQEAISALNYVRTVLNDKANNLLDGVSIQEVAKKERFNR</sequence>
<proteinExistence type="predicted"/>
<reference evidence="3 5" key="2">
    <citation type="submission" date="2018-08" db="EMBL/GenBank/DDBJ databases">
        <title>A genome reference for cultivated species of the human gut microbiota.</title>
        <authorList>
            <person name="Zou Y."/>
            <person name="Xue W."/>
            <person name="Luo G."/>
        </authorList>
    </citation>
    <scope>NUCLEOTIDE SEQUENCE [LARGE SCALE GENOMIC DNA]</scope>
    <source>
        <strain evidence="3 5">TF05-12AC</strain>
    </source>
</reference>
<reference evidence="1 4" key="1">
    <citation type="submission" date="2015-09" db="EMBL/GenBank/DDBJ databases">
        <authorList>
            <consortium name="Pathogen Informatics"/>
        </authorList>
    </citation>
    <scope>NUCLEOTIDE SEQUENCE [LARGE SCALE GENOMIC DNA]</scope>
    <source>
        <strain evidence="1 4">2789STDY5834939</strain>
    </source>
</reference>
<evidence type="ECO:0000313" key="2">
    <source>
        <dbReference type="EMBL" id="NDO40316.1"/>
    </source>
</evidence>